<keyword evidence="3" id="KW-1185">Reference proteome</keyword>
<dbReference type="EMBL" id="JAEILD010000039">
    <property type="protein sequence ID" value="MBI6649146.1"/>
    <property type="molecule type" value="Genomic_DNA"/>
</dbReference>
<organism evidence="2 3">
    <name type="scientific">Pseudomonas veronii</name>
    <dbReference type="NCBI Taxonomy" id="76761"/>
    <lineage>
        <taxon>Bacteria</taxon>
        <taxon>Pseudomonadati</taxon>
        <taxon>Pseudomonadota</taxon>
        <taxon>Gammaproteobacteria</taxon>
        <taxon>Pseudomonadales</taxon>
        <taxon>Pseudomonadaceae</taxon>
        <taxon>Pseudomonas</taxon>
    </lineage>
</organism>
<dbReference type="RefSeq" id="WP_198717190.1">
    <property type="nucleotide sequence ID" value="NZ_JAEILD010000039.1"/>
</dbReference>
<accession>A0ABS0VCC2</accession>
<sequence>MSRYSVAVQALPAQTFNARLGKNTVTIELQWMARIKVFRVNILTALGSPLTIGRFLLPNVNLLDGLYPPPAASYGSLVLEGDLATPENLGIDNILVWSDE</sequence>
<evidence type="ECO:0000259" key="1">
    <source>
        <dbReference type="Pfam" id="PF22479"/>
    </source>
</evidence>
<gene>
    <name evidence="2" type="ORF">YA0849_09020</name>
</gene>
<comment type="caution">
    <text evidence="2">The sequence shown here is derived from an EMBL/GenBank/DDBJ whole genome shotgun (WGS) entry which is preliminary data.</text>
</comment>
<dbReference type="InterPro" id="IPR054252">
    <property type="entry name" value="Pam3_gp18"/>
</dbReference>
<proteinExistence type="predicted"/>
<protein>
    <recommendedName>
        <fullName evidence="1">Cyanophage baseplate Pam3 plug gp18 domain-containing protein</fullName>
    </recommendedName>
</protein>
<name>A0ABS0VCC2_PSEVE</name>
<dbReference type="Proteomes" id="UP000614123">
    <property type="component" value="Unassembled WGS sequence"/>
</dbReference>
<evidence type="ECO:0000313" key="2">
    <source>
        <dbReference type="EMBL" id="MBI6649146.1"/>
    </source>
</evidence>
<evidence type="ECO:0000313" key="3">
    <source>
        <dbReference type="Proteomes" id="UP000614123"/>
    </source>
</evidence>
<reference evidence="2 3" key="1">
    <citation type="submission" date="2020-12" db="EMBL/GenBank/DDBJ databases">
        <title>Comparative genomic insights into the epidemiology and virulence of plant pathogenic Pseudomonads from Turkey.</title>
        <authorList>
            <person name="Dillon M."/>
            <person name="Ruiz-Bedoya T."/>
            <person name="Bendalovic-Torma C."/>
            <person name="Guttman K.M."/>
            <person name="Kwak H."/>
            <person name="Middleton M.A."/>
            <person name="Wang P.W."/>
            <person name="Horuz S."/>
            <person name="Aysan Y."/>
            <person name="Guttman D.S."/>
        </authorList>
    </citation>
    <scope>NUCLEOTIDE SEQUENCE [LARGE SCALE GENOMIC DNA]</scope>
    <source>
        <strain evidence="2 3">S4_EA_3a</strain>
    </source>
</reference>
<feature type="domain" description="Cyanophage baseplate Pam3 plug gp18" evidence="1">
    <location>
        <begin position="7"/>
        <end position="99"/>
    </location>
</feature>
<dbReference type="Pfam" id="PF22479">
    <property type="entry name" value="Pam3_gp18"/>
    <property type="match status" value="1"/>
</dbReference>